<evidence type="ECO:0000256" key="5">
    <source>
        <dbReference type="ARBA" id="ARBA00029447"/>
    </source>
</evidence>
<keyword evidence="11" id="KW-1185">Reference proteome</keyword>
<dbReference type="SMART" id="SM00283">
    <property type="entry name" value="MA"/>
    <property type="match status" value="1"/>
</dbReference>
<dbReference type="InterPro" id="IPR003660">
    <property type="entry name" value="HAMP_dom"/>
</dbReference>
<evidence type="ECO:0000259" key="9">
    <source>
        <dbReference type="PROSITE" id="PS50885"/>
    </source>
</evidence>
<dbReference type="PROSITE" id="PS50111">
    <property type="entry name" value="CHEMOTAXIS_TRANSDUC_2"/>
    <property type="match status" value="1"/>
</dbReference>
<dbReference type="Proteomes" id="UP000480151">
    <property type="component" value="Unassembled WGS sequence"/>
</dbReference>
<evidence type="ECO:0000259" key="8">
    <source>
        <dbReference type="PROSITE" id="PS50111"/>
    </source>
</evidence>
<dbReference type="Pfam" id="PF00672">
    <property type="entry name" value="HAMP"/>
    <property type="match status" value="1"/>
</dbReference>
<proteinExistence type="inferred from homology"/>
<dbReference type="SMART" id="SM00304">
    <property type="entry name" value="HAMP"/>
    <property type="match status" value="1"/>
</dbReference>
<dbReference type="SUPFAM" id="SSF58104">
    <property type="entry name" value="Methyl-accepting chemotaxis protein (MCP) signaling domain"/>
    <property type="match status" value="1"/>
</dbReference>
<keyword evidence="3 7" id="KW-0472">Membrane</keyword>
<dbReference type="GO" id="GO:0005886">
    <property type="term" value="C:plasma membrane"/>
    <property type="evidence" value="ECO:0007669"/>
    <property type="project" value="UniProtKB-SubCell"/>
</dbReference>
<feature type="transmembrane region" description="Helical" evidence="7">
    <location>
        <begin position="38"/>
        <end position="56"/>
    </location>
</feature>
<keyword evidence="2" id="KW-1003">Cell membrane</keyword>
<organism evidence="10 11">
    <name type="scientific">Paenibacillus apii</name>
    <dbReference type="NCBI Taxonomy" id="1850370"/>
    <lineage>
        <taxon>Bacteria</taxon>
        <taxon>Bacillati</taxon>
        <taxon>Bacillota</taxon>
        <taxon>Bacilli</taxon>
        <taxon>Bacillales</taxon>
        <taxon>Paenibacillaceae</taxon>
        <taxon>Paenibacillus</taxon>
    </lineage>
</organism>
<dbReference type="Gene3D" id="1.10.287.950">
    <property type="entry name" value="Methyl-accepting chemotaxis protein"/>
    <property type="match status" value="1"/>
</dbReference>
<evidence type="ECO:0000256" key="2">
    <source>
        <dbReference type="ARBA" id="ARBA00022475"/>
    </source>
</evidence>
<dbReference type="InterPro" id="IPR004089">
    <property type="entry name" value="MCPsignal_dom"/>
</dbReference>
<comment type="caution">
    <text evidence="10">The sequence shown here is derived from an EMBL/GenBank/DDBJ whole genome shotgun (WGS) entry which is preliminary data.</text>
</comment>
<dbReference type="EMBL" id="JAAKGU010000001">
    <property type="protein sequence ID" value="NGM81520.1"/>
    <property type="molecule type" value="Genomic_DNA"/>
</dbReference>
<dbReference type="CDD" id="cd06225">
    <property type="entry name" value="HAMP"/>
    <property type="match status" value="1"/>
</dbReference>
<evidence type="ECO:0000256" key="7">
    <source>
        <dbReference type="SAM" id="Phobius"/>
    </source>
</evidence>
<dbReference type="PANTHER" id="PTHR32089">
    <property type="entry name" value="METHYL-ACCEPTING CHEMOTAXIS PROTEIN MCPB"/>
    <property type="match status" value="1"/>
</dbReference>
<feature type="domain" description="HAMP" evidence="9">
    <location>
        <begin position="61"/>
        <end position="111"/>
    </location>
</feature>
<dbReference type="Pfam" id="PF00015">
    <property type="entry name" value="MCPsignal"/>
    <property type="match status" value="1"/>
</dbReference>
<accession>A0A6M1PDW7</accession>
<dbReference type="PANTHER" id="PTHR32089:SF112">
    <property type="entry name" value="LYSOZYME-LIKE PROTEIN-RELATED"/>
    <property type="match status" value="1"/>
</dbReference>
<keyword evidence="7" id="KW-0812">Transmembrane</keyword>
<keyword evidence="7" id="KW-1133">Transmembrane helix</keyword>
<gene>
    <name evidence="10" type="ORF">G5B47_03740</name>
</gene>
<name>A0A6M1PDW7_9BACL</name>
<dbReference type="Gene3D" id="6.10.340.10">
    <property type="match status" value="1"/>
</dbReference>
<evidence type="ECO:0000313" key="10">
    <source>
        <dbReference type="EMBL" id="NGM81520.1"/>
    </source>
</evidence>
<protein>
    <submittedName>
        <fullName evidence="10">HAMP domain-containing protein</fullName>
    </submittedName>
</protein>
<feature type="domain" description="Methyl-accepting transducer" evidence="8">
    <location>
        <begin position="130"/>
        <end position="380"/>
    </location>
</feature>
<sequence>MAWMSKLPLGQRVLAGCFLIAALFSIPMLVVFALIGKFILGLVLIALLVVLTYPLARIIERTLTSTFEDISTVTHSISKGDFTVRADESGSIGDISRTFNTMIDKLRVILSDASQISRHVMDAGRGIEERNLELQIVMAQVASSSHELAQGAHEISNDIVGVMESVKGIEDKVKNYTDATKEMNNRSEHTLSLVNKGRQSIEVQAEGMRRNIEATQKVADSIDALSRNARGITMITKTISDIAEQTSLLSLNASIEAARAGEHGLGFAVVADEVRKLAEESATAATEVFKLVRRIEADMSLAVENTAINEEIVQIQNEKILEAGHIFSEIVQSVQYITEQIAVFSNESDQMLESALQISGAVENISAITEQSAAGTEEVSAAMNEQIHALKDVAEETEKMTRAVLNLQKTIQIFKF</sequence>
<comment type="similarity">
    <text evidence="5">Belongs to the methyl-accepting chemotaxis (MCP) protein family.</text>
</comment>
<comment type="subcellular location">
    <subcellularLocation>
        <location evidence="1">Cell membrane</location>
    </subcellularLocation>
</comment>
<evidence type="ECO:0000256" key="4">
    <source>
        <dbReference type="ARBA" id="ARBA00023224"/>
    </source>
</evidence>
<keyword evidence="4 6" id="KW-0807">Transducer</keyword>
<evidence type="ECO:0000256" key="3">
    <source>
        <dbReference type="ARBA" id="ARBA00023136"/>
    </source>
</evidence>
<dbReference type="RefSeq" id="WP_165094473.1">
    <property type="nucleotide sequence ID" value="NZ_JAAKGU010000001.1"/>
</dbReference>
<feature type="transmembrane region" description="Helical" evidence="7">
    <location>
        <begin position="12"/>
        <end position="32"/>
    </location>
</feature>
<evidence type="ECO:0000256" key="6">
    <source>
        <dbReference type="PROSITE-ProRule" id="PRU00284"/>
    </source>
</evidence>
<dbReference type="AlphaFoldDB" id="A0A6M1PDW7"/>
<evidence type="ECO:0000313" key="11">
    <source>
        <dbReference type="Proteomes" id="UP000480151"/>
    </source>
</evidence>
<dbReference type="GO" id="GO:0007165">
    <property type="term" value="P:signal transduction"/>
    <property type="evidence" value="ECO:0007669"/>
    <property type="project" value="UniProtKB-KW"/>
</dbReference>
<dbReference type="PROSITE" id="PS50885">
    <property type="entry name" value="HAMP"/>
    <property type="match status" value="1"/>
</dbReference>
<evidence type="ECO:0000256" key="1">
    <source>
        <dbReference type="ARBA" id="ARBA00004236"/>
    </source>
</evidence>
<reference evidence="10 11" key="1">
    <citation type="submission" date="2020-02" db="EMBL/GenBank/DDBJ databases">
        <authorList>
            <person name="Gao J."/>
            <person name="Sun J."/>
        </authorList>
    </citation>
    <scope>NUCLEOTIDE SEQUENCE [LARGE SCALE GENOMIC DNA]</scope>
    <source>
        <strain evidence="10 11">7124</strain>
    </source>
</reference>